<gene>
    <name evidence="2" type="ORF">BXY41_106161</name>
</gene>
<dbReference type="EMBL" id="PTJA01000006">
    <property type="protein sequence ID" value="PPK80571.1"/>
    <property type="molecule type" value="Genomic_DNA"/>
</dbReference>
<name>A0A2S6HSL2_9FIRM</name>
<dbReference type="SMART" id="SM00915">
    <property type="entry name" value="Jacalin"/>
    <property type="match status" value="1"/>
</dbReference>
<evidence type="ECO:0000259" key="1">
    <source>
        <dbReference type="PROSITE" id="PS51752"/>
    </source>
</evidence>
<dbReference type="InterPro" id="IPR001229">
    <property type="entry name" value="Jacalin-like_lectin_dom"/>
</dbReference>
<feature type="domain" description="Jacalin-type lectin" evidence="1">
    <location>
        <begin position="311"/>
        <end position="451"/>
    </location>
</feature>
<dbReference type="GO" id="GO:0016791">
    <property type="term" value="F:phosphatase activity"/>
    <property type="evidence" value="ECO:0007669"/>
    <property type="project" value="InterPro"/>
</dbReference>
<dbReference type="Gene3D" id="3.60.10.10">
    <property type="entry name" value="Endonuclease/exonuclease/phosphatase"/>
    <property type="match status" value="1"/>
</dbReference>
<dbReference type="RefSeq" id="WP_104437268.1">
    <property type="nucleotide sequence ID" value="NZ_PTJA01000006.1"/>
</dbReference>
<organism evidence="2 3">
    <name type="scientific">Lacrimispora xylanisolvens</name>
    <dbReference type="NCBI Taxonomy" id="384636"/>
    <lineage>
        <taxon>Bacteria</taxon>
        <taxon>Bacillati</taxon>
        <taxon>Bacillota</taxon>
        <taxon>Clostridia</taxon>
        <taxon>Lachnospirales</taxon>
        <taxon>Lachnospiraceae</taxon>
        <taxon>Lacrimispora</taxon>
    </lineage>
</organism>
<dbReference type="GO" id="GO:0005737">
    <property type="term" value="C:cytoplasm"/>
    <property type="evidence" value="ECO:0007669"/>
    <property type="project" value="TreeGrafter"/>
</dbReference>
<accession>A0A2S6HSL2</accession>
<comment type="caution">
    <text evidence="2">The sequence shown here is derived from an EMBL/GenBank/DDBJ whole genome shotgun (WGS) entry which is preliminary data.</text>
</comment>
<proteinExistence type="predicted"/>
<protein>
    <submittedName>
        <fullName evidence="2">Jacalin-like lectin domain-containing protein</fullName>
    </submittedName>
</protein>
<dbReference type="AlphaFoldDB" id="A0A2S6HSL2"/>
<dbReference type="Proteomes" id="UP000237749">
    <property type="component" value="Unassembled WGS sequence"/>
</dbReference>
<dbReference type="Gene3D" id="2.100.10.30">
    <property type="entry name" value="Jacalin-like lectin domain"/>
    <property type="match status" value="1"/>
</dbReference>
<sequence length="453" mass="49726">MIKRKNELKCFVFLVLTTLITGSNNISSSAGTESNTTGTFSVLSYNIGGLPEMFSSSGDPKKYIPQIGSKLYAYDLINVQEDFNYHAALYANDTHAYRTPTSGGAGIGDGMNFLSNYPFGDTDRETWTDRYGKFDCGSDELTPKGFMYNQVKIADGVYVDVYNLHADADTDPKSEAARRSNLNQLATYIEQYSQGHAVIVFGDTNCRYTRADDDLKSLFVDRLDMRDVWIEKIRNGIYPEKGGEALLGVSGETSANNEVVDKIFYRSGAGITLNPTSYKVENSYFTDLEGNQLSDHYAISANFSYTRDNSIVYSDLWGGSGGIAFNFLRNPSPTFSRPVSVSIRGENRVDAVSMTYGDGTVLSNGGTGGTQKTLALENDEYIIQAVIYKNTYKGSDRVFYLELTTNKNRVLESGVKSGTALTLTAPAGTYIAGFFGRAEANIDKIGAIYKALE</sequence>
<keyword evidence="2" id="KW-0430">Lectin</keyword>
<dbReference type="GO" id="GO:0030246">
    <property type="term" value="F:carbohydrate binding"/>
    <property type="evidence" value="ECO:0007669"/>
    <property type="project" value="UniProtKB-KW"/>
</dbReference>
<dbReference type="Pfam" id="PF01419">
    <property type="entry name" value="Jacalin"/>
    <property type="match status" value="1"/>
</dbReference>
<dbReference type="GO" id="GO:0004767">
    <property type="term" value="F:sphingomyelin phosphodiesterase activity"/>
    <property type="evidence" value="ECO:0007669"/>
    <property type="project" value="InterPro"/>
</dbReference>
<dbReference type="InterPro" id="IPR036691">
    <property type="entry name" value="Endo/exonu/phosph_ase_sf"/>
</dbReference>
<reference evidence="2 3" key="1">
    <citation type="submission" date="2018-02" db="EMBL/GenBank/DDBJ databases">
        <title>Genomic Encyclopedia of Archaeal and Bacterial Type Strains, Phase II (KMG-II): from individual species to whole genera.</title>
        <authorList>
            <person name="Goeker M."/>
        </authorList>
    </citation>
    <scope>NUCLEOTIDE SEQUENCE [LARGE SCALE GENOMIC DNA]</scope>
    <source>
        <strain evidence="2 3">DSM 3808</strain>
    </source>
</reference>
<evidence type="ECO:0000313" key="2">
    <source>
        <dbReference type="EMBL" id="PPK80571.1"/>
    </source>
</evidence>
<dbReference type="Pfam" id="PF22669">
    <property type="entry name" value="Exo_endo_phos2"/>
    <property type="match status" value="1"/>
</dbReference>
<dbReference type="PANTHER" id="PTHR16320">
    <property type="entry name" value="SPHINGOMYELINASE FAMILY MEMBER"/>
    <property type="match status" value="1"/>
</dbReference>
<evidence type="ECO:0000313" key="3">
    <source>
        <dbReference type="Proteomes" id="UP000237749"/>
    </source>
</evidence>
<dbReference type="PROSITE" id="PS51752">
    <property type="entry name" value="JACALIN_LECTIN"/>
    <property type="match status" value="1"/>
</dbReference>
<dbReference type="InterPro" id="IPR036404">
    <property type="entry name" value="Jacalin-like_lectin_dom_sf"/>
</dbReference>
<dbReference type="SUPFAM" id="SSF56219">
    <property type="entry name" value="DNase I-like"/>
    <property type="match status" value="1"/>
</dbReference>
<keyword evidence="3" id="KW-1185">Reference proteome</keyword>
<dbReference type="OrthoDB" id="7316663at2"/>
<dbReference type="InterPro" id="IPR000300">
    <property type="entry name" value="IPPc"/>
</dbReference>
<dbReference type="InterPro" id="IPR038772">
    <property type="entry name" value="Sph/SMPD2-like"/>
</dbReference>
<dbReference type="PANTHER" id="PTHR16320:SF1">
    <property type="entry name" value="SPHINGOMYELINASE DDB_G0288017"/>
    <property type="match status" value="1"/>
</dbReference>
<dbReference type="GO" id="GO:0046856">
    <property type="term" value="P:phosphatidylinositol dephosphorylation"/>
    <property type="evidence" value="ECO:0007669"/>
    <property type="project" value="InterPro"/>
</dbReference>
<dbReference type="SUPFAM" id="SSF51101">
    <property type="entry name" value="Mannose-binding lectins"/>
    <property type="match status" value="1"/>
</dbReference>